<dbReference type="RefSeq" id="WP_129344501.1">
    <property type="nucleotide sequence ID" value="NZ_CP012670.1"/>
</dbReference>
<dbReference type="InterPro" id="IPR026002">
    <property type="entry name" value="ATC_hydrolase-like"/>
</dbReference>
<sequence length="208" mass="23416">MPSPGECLARILDEGRYCASRTLGEAGAAELHLHAMERFVALEPTIPPFRGSMNRALFSYGPPVLALYQALMHDLGVDREPALGLAEEMLQAFVRKQLTRRPLLNAAMRVVFRLKPARSLLMRSLRKEEPDGFRFEEASDPGALWAFDVRECALVRFARRHGAPEIVPMICRVDDLVAKELHGLELRRTGTLGTGAERCDFRYVDVRK</sequence>
<protein>
    <recommendedName>
        <fullName evidence="3">L-2-amino-thiazoline-4-carboxylic acid hydrolase</fullName>
    </recommendedName>
</protein>
<evidence type="ECO:0008006" key="3">
    <source>
        <dbReference type="Google" id="ProtNLM"/>
    </source>
</evidence>
<dbReference type="Proteomes" id="UP000295781">
    <property type="component" value="Chromosome"/>
</dbReference>
<dbReference type="AlphaFoldDB" id="A0A4P2PT86"/>
<evidence type="ECO:0000313" key="1">
    <source>
        <dbReference type="EMBL" id="AUX19784.1"/>
    </source>
</evidence>
<reference evidence="1 2" key="1">
    <citation type="submission" date="2015-09" db="EMBL/GenBank/DDBJ databases">
        <title>Sorangium comparison.</title>
        <authorList>
            <person name="Zaburannyi N."/>
            <person name="Bunk B."/>
            <person name="Overmann J."/>
            <person name="Mueller R."/>
        </authorList>
    </citation>
    <scope>NUCLEOTIDE SEQUENCE [LARGE SCALE GENOMIC DNA]</scope>
    <source>
        <strain evidence="1 2">So ceGT47</strain>
    </source>
</reference>
<evidence type="ECO:0000313" key="2">
    <source>
        <dbReference type="Proteomes" id="UP000295781"/>
    </source>
</evidence>
<dbReference type="EMBL" id="CP012670">
    <property type="protein sequence ID" value="AUX19784.1"/>
    <property type="molecule type" value="Genomic_DNA"/>
</dbReference>
<proteinExistence type="predicted"/>
<name>A0A4P2PT86_SORCE</name>
<dbReference type="Pfam" id="PF14196">
    <property type="entry name" value="ATC_hydrolase"/>
    <property type="match status" value="1"/>
</dbReference>
<accession>A0A4P2PT86</accession>
<organism evidence="1 2">
    <name type="scientific">Sorangium cellulosum</name>
    <name type="common">Polyangium cellulosum</name>
    <dbReference type="NCBI Taxonomy" id="56"/>
    <lineage>
        <taxon>Bacteria</taxon>
        <taxon>Pseudomonadati</taxon>
        <taxon>Myxococcota</taxon>
        <taxon>Polyangia</taxon>
        <taxon>Polyangiales</taxon>
        <taxon>Polyangiaceae</taxon>
        <taxon>Sorangium</taxon>
    </lineage>
</organism>
<dbReference type="OrthoDB" id="9805176at2"/>
<gene>
    <name evidence="1" type="ORF">SOCEGT47_002370</name>
</gene>